<comment type="caution">
    <text evidence="2">The sequence shown here is derived from an EMBL/GenBank/DDBJ whole genome shotgun (WGS) entry which is preliminary data.</text>
</comment>
<proteinExistence type="predicted"/>
<dbReference type="Proteomes" id="UP000824469">
    <property type="component" value="Unassembled WGS sequence"/>
</dbReference>
<sequence>PRMVDDRSQAINFRKGIGYNMDNITKPSGEAEYLILPVTPKSFISYEWMILPFTTLRHDTGFDVIGQLEEMK</sequence>
<gene>
    <name evidence="2" type="ORF">KI387_001718</name>
</gene>
<evidence type="ECO:0000313" key="3">
    <source>
        <dbReference type="Proteomes" id="UP000824469"/>
    </source>
</evidence>
<dbReference type="Pfam" id="PF12920">
    <property type="entry name" value="TcdA_TcdB_pore"/>
    <property type="match status" value="1"/>
</dbReference>
<reference evidence="2 3" key="1">
    <citation type="journal article" date="2021" name="Nat. Plants">
        <title>The Taxus genome provides insights into paclitaxel biosynthesis.</title>
        <authorList>
            <person name="Xiong X."/>
            <person name="Gou J."/>
            <person name="Liao Q."/>
            <person name="Li Y."/>
            <person name="Zhou Q."/>
            <person name="Bi G."/>
            <person name="Li C."/>
            <person name="Du R."/>
            <person name="Wang X."/>
            <person name="Sun T."/>
            <person name="Guo L."/>
            <person name="Liang H."/>
            <person name="Lu P."/>
            <person name="Wu Y."/>
            <person name="Zhang Z."/>
            <person name="Ro D.K."/>
            <person name="Shang Y."/>
            <person name="Huang S."/>
            <person name="Yan J."/>
        </authorList>
    </citation>
    <scope>NUCLEOTIDE SEQUENCE [LARGE SCALE GENOMIC DNA]</scope>
    <source>
        <strain evidence="2">Ta-2019</strain>
    </source>
</reference>
<dbReference type="EMBL" id="JAHRHJ020000001">
    <property type="protein sequence ID" value="KAH9329610.1"/>
    <property type="molecule type" value="Genomic_DNA"/>
</dbReference>
<organism evidence="2 3">
    <name type="scientific">Taxus chinensis</name>
    <name type="common">Chinese yew</name>
    <name type="synonym">Taxus wallichiana var. chinensis</name>
    <dbReference type="NCBI Taxonomy" id="29808"/>
    <lineage>
        <taxon>Eukaryota</taxon>
        <taxon>Viridiplantae</taxon>
        <taxon>Streptophyta</taxon>
        <taxon>Embryophyta</taxon>
        <taxon>Tracheophyta</taxon>
        <taxon>Spermatophyta</taxon>
        <taxon>Pinopsida</taxon>
        <taxon>Pinidae</taxon>
        <taxon>Conifers II</taxon>
        <taxon>Cupressales</taxon>
        <taxon>Taxaceae</taxon>
        <taxon>Taxus</taxon>
    </lineage>
</organism>
<evidence type="ECO:0000313" key="2">
    <source>
        <dbReference type="EMBL" id="KAH9329610.1"/>
    </source>
</evidence>
<dbReference type="AlphaFoldDB" id="A0AA38GZT4"/>
<keyword evidence="3" id="KW-1185">Reference proteome</keyword>
<name>A0AA38GZT4_TAXCH</name>
<feature type="domain" description="TcdA/TcdB toxin pore forming" evidence="1">
    <location>
        <begin position="1"/>
        <end position="71"/>
    </location>
</feature>
<protein>
    <recommendedName>
        <fullName evidence="1">TcdA/TcdB toxin pore forming domain-containing protein</fullName>
    </recommendedName>
</protein>
<dbReference type="InterPro" id="IPR024769">
    <property type="entry name" value="TcdA/TcdB_pore_forming"/>
</dbReference>
<evidence type="ECO:0000259" key="1">
    <source>
        <dbReference type="Pfam" id="PF12920"/>
    </source>
</evidence>
<feature type="non-terminal residue" evidence="2">
    <location>
        <position position="1"/>
    </location>
</feature>
<accession>A0AA38GZT4</accession>
<feature type="non-terminal residue" evidence="2">
    <location>
        <position position="72"/>
    </location>
</feature>